<protein>
    <submittedName>
        <fullName evidence="1">Uncharacterized protein</fullName>
    </submittedName>
</protein>
<dbReference type="AlphaFoldDB" id="A0A1L6MYY0"/>
<reference evidence="1 2" key="1">
    <citation type="submission" date="2016-08" db="EMBL/GenBank/DDBJ databases">
        <title>Identification and validation of antigenic proteins from Pajaroellobacter abortibovis using de-novo genome sequence assembly and reverse vaccinology.</title>
        <authorList>
            <person name="Welly B.T."/>
            <person name="Miller M.R."/>
            <person name="Stott J.L."/>
            <person name="Blanchard M.T."/>
            <person name="Islas-Trejo A.D."/>
            <person name="O'Rourke S.M."/>
            <person name="Young A.E."/>
            <person name="Medrano J.F."/>
            <person name="Van Eenennaam A.L."/>
        </authorList>
    </citation>
    <scope>NUCLEOTIDE SEQUENCE [LARGE SCALE GENOMIC DNA]</scope>
    <source>
        <strain evidence="1 2">BTF92-0548A/99-0131</strain>
    </source>
</reference>
<accession>A0A1L6MYY0</accession>
<proteinExistence type="predicted"/>
<gene>
    <name evidence="1" type="ORF">BCY86_08370</name>
</gene>
<dbReference type="KEGG" id="pabo:BCY86_08370"/>
<name>A0A1L6MYY0_9BACT</name>
<dbReference type="EMBL" id="CP016908">
    <property type="protein sequence ID" value="APS00689.1"/>
    <property type="molecule type" value="Genomic_DNA"/>
</dbReference>
<evidence type="ECO:0000313" key="1">
    <source>
        <dbReference type="EMBL" id="APS00689.1"/>
    </source>
</evidence>
<keyword evidence="2" id="KW-1185">Reference proteome</keyword>
<organism evidence="1 2">
    <name type="scientific">Pajaroellobacter abortibovis</name>
    <dbReference type="NCBI Taxonomy" id="1882918"/>
    <lineage>
        <taxon>Bacteria</taxon>
        <taxon>Pseudomonadati</taxon>
        <taxon>Myxococcota</taxon>
        <taxon>Polyangia</taxon>
        <taxon>Polyangiales</taxon>
        <taxon>Polyangiaceae</taxon>
    </lineage>
</organism>
<sequence>MINDLKASKIHLERKLIRIPQEKWSVLVRKGNYNYKLSITVDSLQRLTSLKLIMLGLNTPEKIEKISLCPKLKGALADLF</sequence>
<evidence type="ECO:0000313" key="2">
    <source>
        <dbReference type="Proteomes" id="UP000185544"/>
    </source>
</evidence>
<dbReference type="Proteomes" id="UP000185544">
    <property type="component" value="Chromosome"/>
</dbReference>